<name>A0A9D4RMA2_DREPO</name>
<reference evidence="2" key="1">
    <citation type="journal article" date="2019" name="bioRxiv">
        <title>The Genome of the Zebra Mussel, Dreissena polymorpha: A Resource for Invasive Species Research.</title>
        <authorList>
            <person name="McCartney M.A."/>
            <person name="Auch B."/>
            <person name="Kono T."/>
            <person name="Mallez S."/>
            <person name="Zhang Y."/>
            <person name="Obille A."/>
            <person name="Becker A."/>
            <person name="Abrahante J.E."/>
            <person name="Garbe J."/>
            <person name="Badalamenti J.P."/>
            <person name="Herman A."/>
            <person name="Mangelson H."/>
            <person name="Liachko I."/>
            <person name="Sullivan S."/>
            <person name="Sone E.D."/>
            <person name="Koren S."/>
            <person name="Silverstein K.A.T."/>
            <person name="Beckman K.B."/>
            <person name="Gohl D.M."/>
        </authorList>
    </citation>
    <scope>NUCLEOTIDE SEQUENCE</scope>
    <source>
        <strain evidence="2">Duluth1</strain>
        <tissue evidence="2">Whole animal</tissue>
    </source>
</reference>
<sequence>MQVGPIYFATPRKCHVFGMCAEGTGIQRFYMIDESEMPGKGGDCVTSLVHHYFSHFGAGEKHAEIHFDNAVGQNKNNTILGYCMWRVLTGLHESVSLSMMLPGHTNLSKYYHFRCTADEPGVLICREFCDSEEVRFNLLKARPEAGCLPTVKVIPPLDHLRQWYLYEKIAPFFINEVARDIVCPKPSIPK</sequence>
<reference evidence="2" key="2">
    <citation type="submission" date="2020-11" db="EMBL/GenBank/DDBJ databases">
        <authorList>
            <person name="McCartney M.A."/>
            <person name="Auch B."/>
            <person name="Kono T."/>
            <person name="Mallez S."/>
            <person name="Becker A."/>
            <person name="Gohl D.M."/>
            <person name="Silverstein K.A.T."/>
            <person name="Koren S."/>
            <person name="Bechman K.B."/>
            <person name="Herman A."/>
            <person name="Abrahante J.E."/>
            <person name="Garbe J."/>
        </authorList>
    </citation>
    <scope>NUCLEOTIDE SEQUENCE</scope>
    <source>
        <strain evidence="2">Duluth1</strain>
        <tissue evidence="2">Whole animal</tissue>
    </source>
</reference>
<evidence type="ECO:0000259" key="1">
    <source>
        <dbReference type="Pfam" id="PF25273"/>
    </source>
</evidence>
<dbReference type="Proteomes" id="UP000828390">
    <property type="component" value="Unassembled WGS sequence"/>
</dbReference>
<feature type="domain" description="DUF7869" evidence="1">
    <location>
        <begin position="13"/>
        <end position="105"/>
    </location>
</feature>
<gene>
    <name evidence="2" type="ORF">DPMN_034657</name>
</gene>
<evidence type="ECO:0000313" key="2">
    <source>
        <dbReference type="EMBL" id="KAH3871455.1"/>
    </source>
</evidence>
<dbReference type="PANTHER" id="PTHR34415:SF1">
    <property type="entry name" value="INTEGRASE CATALYTIC DOMAIN-CONTAINING PROTEIN"/>
    <property type="match status" value="1"/>
</dbReference>
<protein>
    <recommendedName>
        <fullName evidence="1">DUF7869 domain-containing protein</fullName>
    </recommendedName>
</protein>
<proteinExistence type="predicted"/>
<evidence type="ECO:0000313" key="3">
    <source>
        <dbReference type="Proteomes" id="UP000828390"/>
    </source>
</evidence>
<dbReference type="EMBL" id="JAIWYP010000002">
    <property type="protein sequence ID" value="KAH3871455.1"/>
    <property type="molecule type" value="Genomic_DNA"/>
</dbReference>
<organism evidence="2 3">
    <name type="scientific">Dreissena polymorpha</name>
    <name type="common">Zebra mussel</name>
    <name type="synonym">Mytilus polymorpha</name>
    <dbReference type="NCBI Taxonomy" id="45954"/>
    <lineage>
        <taxon>Eukaryota</taxon>
        <taxon>Metazoa</taxon>
        <taxon>Spiralia</taxon>
        <taxon>Lophotrochozoa</taxon>
        <taxon>Mollusca</taxon>
        <taxon>Bivalvia</taxon>
        <taxon>Autobranchia</taxon>
        <taxon>Heteroconchia</taxon>
        <taxon>Euheterodonta</taxon>
        <taxon>Imparidentia</taxon>
        <taxon>Neoheterodontei</taxon>
        <taxon>Myida</taxon>
        <taxon>Dreissenoidea</taxon>
        <taxon>Dreissenidae</taxon>
        <taxon>Dreissena</taxon>
    </lineage>
</organism>
<comment type="caution">
    <text evidence="2">The sequence shown here is derived from an EMBL/GenBank/DDBJ whole genome shotgun (WGS) entry which is preliminary data.</text>
</comment>
<dbReference type="PANTHER" id="PTHR34415">
    <property type="entry name" value="INTEGRASE CATALYTIC DOMAIN-CONTAINING PROTEIN"/>
    <property type="match status" value="1"/>
</dbReference>
<dbReference type="Pfam" id="PF25273">
    <property type="entry name" value="DUF7869"/>
    <property type="match status" value="1"/>
</dbReference>
<dbReference type="AlphaFoldDB" id="A0A9D4RMA2"/>
<accession>A0A9D4RMA2</accession>
<dbReference type="OrthoDB" id="10033306at2759"/>
<dbReference type="InterPro" id="IPR057191">
    <property type="entry name" value="DUF7869"/>
</dbReference>
<keyword evidence="3" id="KW-1185">Reference proteome</keyword>